<dbReference type="EMBL" id="BAAAUV010000003">
    <property type="protein sequence ID" value="GAA3201528.1"/>
    <property type="molecule type" value="Genomic_DNA"/>
</dbReference>
<evidence type="ECO:0000259" key="6">
    <source>
        <dbReference type="Pfam" id="PF08386"/>
    </source>
</evidence>
<dbReference type="SUPFAM" id="SSF53474">
    <property type="entry name" value="alpha/beta-Hydrolases"/>
    <property type="match status" value="1"/>
</dbReference>
<protein>
    <submittedName>
        <fullName evidence="7">Alpha/beta hydrolase</fullName>
    </submittedName>
</protein>
<dbReference type="GO" id="GO:0016787">
    <property type="term" value="F:hydrolase activity"/>
    <property type="evidence" value="ECO:0007669"/>
    <property type="project" value="UniProtKB-KW"/>
</dbReference>
<dbReference type="PANTHER" id="PTHR43248:SF29">
    <property type="entry name" value="TRIPEPTIDYL AMINOPEPTIDASE"/>
    <property type="match status" value="1"/>
</dbReference>
<organism evidence="7 8">
    <name type="scientific">Actinocorallia longicatena</name>
    <dbReference type="NCBI Taxonomy" id="111803"/>
    <lineage>
        <taxon>Bacteria</taxon>
        <taxon>Bacillati</taxon>
        <taxon>Actinomycetota</taxon>
        <taxon>Actinomycetes</taxon>
        <taxon>Streptosporangiales</taxon>
        <taxon>Thermomonosporaceae</taxon>
        <taxon>Actinocorallia</taxon>
    </lineage>
</organism>
<reference evidence="8" key="1">
    <citation type="journal article" date="2019" name="Int. J. Syst. Evol. Microbiol.">
        <title>The Global Catalogue of Microorganisms (GCM) 10K type strain sequencing project: providing services to taxonomists for standard genome sequencing and annotation.</title>
        <authorList>
            <consortium name="The Broad Institute Genomics Platform"/>
            <consortium name="The Broad Institute Genome Sequencing Center for Infectious Disease"/>
            <person name="Wu L."/>
            <person name="Ma J."/>
        </authorList>
    </citation>
    <scope>NUCLEOTIDE SEQUENCE [LARGE SCALE GENOMIC DNA]</scope>
    <source>
        <strain evidence="8">JCM 9377</strain>
    </source>
</reference>
<keyword evidence="2 4" id="KW-0732">Signal</keyword>
<evidence type="ECO:0000256" key="4">
    <source>
        <dbReference type="SAM" id="SignalP"/>
    </source>
</evidence>
<proteinExistence type="inferred from homology"/>
<sequence>MRRIALAGVVVVALGALSPVAAQAAPAPLSVQHIPWVKCFQPDPAAGPDEDLGEYGRLECGVYKVPRDWAHPGDGRTLDMIATRLPARNGKARGAVFTNPGGPGASGTIMPMLWGLAKKSRLAEEMDLYGIDVRGVFQLTCGEKGHGDTPDSRDRRPKNVARLLRLSKAIAKDCQARPAQRYVTTAQTVRDLDLLRSLIGQEKINWVGYSGGSWLGAHYAAQFPRRTGRFVLDSNVQFTGGWQEAFNLQPKGFERRFREDFAPWAARNHKSYKIGRTAKQVIAVYEGIRRDVAREPLPLYGSELRPADVDGLIAGAMYVKDAFPTTGTLLALMRRYTGLEPNGRAAAAGTLNELVRSLRTISTPLHTAAPEDEEPPRDSEDATFYAITCNDTAHRGTPKQLAARSAKLGKKYPLIGWSTIIDPCQYWKRRPGLALKRPGRNLPGMLMVQSVHDPATPYEGALKAHRVLRNSRLLTVKGEGDHGVYFSGNACVDRIVEAYLIDGRFPKKDLTCKGLPLPGAGGSDVFFRARNTPANPLQAIAGLTREHPITR</sequence>
<feature type="signal peptide" evidence="4">
    <location>
        <begin position="1"/>
        <end position="24"/>
    </location>
</feature>
<feature type="domain" description="Peptidase S33 tripeptidyl aminopeptidase-like C-terminal" evidence="6">
    <location>
        <begin position="418"/>
        <end position="512"/>
    </location>
</feature>
<evidence type="ECO:0000256" key="1">
    <source>
        <dbReference type="ARBA" id="ARBA00010088"/>
    </source>
</evidence>
<dbReference type="InterPro" id="IPR051601">
    <property type="entry name" value="Serine_prot/Carboxylest_S33"/>
</dbReference>
<evidence type="ECO:0000256" key="2">
    <source>
        <dbReference type="ARBA" id="ARBA00022729"/>
    </source>
</evidence>
<dbReference type="Pfam" id="PF00561">
    <property type="entry name" value="Abhydrolase_1"/>
    <property type="match status" value="1"/>
</dbReference>
<evidence type="ECO:0000313" key="8">
    <source>
        <dbReference type="Proteomes" id="UP001501237"/>
    </source>
</evidence>
<evidence type="ECO:0000259" key="5">
    <source>
        <dbReference type="Pfam" id="PF00561"/>
    </source>
</evidence>
<gene>
    <name evidence="7" type="ORF">GCM10010468_14760</name>
</gene>
<name>A0ABP6Q2I2_9ACTN</name>
<dbReference type="Gene3D" id="3.40.50.1820">
    <property type="entry name" value="alpha/beta hydrolase"/>
    <property type="match status" value="1"/>
</dbReference>
<dbReference type="PANTHER" id="PTHR43248">
    <property type="entry name" value="2-SUCCINYL-6-HYDROXY-2,4-CYCLOHEXADIENE-1-CARBOXYLATE SYNTHASE"/>
    <property type="match status" value="1"/>
</dbReference>
<feature type="chain" id="PRO_5046611922" evidence="4">
    <location>
        <begin position="25"/>
        <end position="551"/>
    </location>
</feature>
<dbReference type="InterPro" id="IPR000073">
    <property type="entry name" value="AB_hydrolase_1"/>
</dbReference>
<feature type="domain" description="AB hydrolase-1" evidence="5">
    <location>
        <begin position="177"/>
        <end position="265"/>
    </location>
</feature>
<comment type="similarity">
    <text evidence="1">Belongs to the peptidase S33 family.</text>
</comment>
<accession>A0ABP6Q2I2</accession>
<dbReference type="Proteomes" id="UP001501237">
    <property type="component" value="Unassembled WGS sequence"/>
</dbReference>
<dbReference type="Pfam" id="PF08386">
    <property type="entry name" value="Abhydrolase_4"/>
    <property type="match status" value="1"/>
</dbReference>
<dbReference type="InterPro" id="IPR029058">
    <property type="entry name" value="AB_hydrolase_fold"/>
</dbReference>
<comment type="caution">
    <text evidence="7">The sequence shown here is derived from an EMBL/GenBank/DDBJ whole genome shotgun (WGS) entry which is preliminary data.</text>
</comment>
<dbReference type="InterPro" id="IPR013595">
    <property type="entry name" value="Pept_S33_TAP-like_C"/>
</dbReference>
<dbReference type="RefSeq" id="WP_344823693.1">
    <property type="nucleotide sequence ID" value="NZ_BAAAUV010000003.1"/>
</dbReference>
<evidence type="ECO:0000256" key="3">
    <source>
        <dbReference type="ARBA" id="ARBA00022801"/>
    </source>
</evidence>
<evidence type="ECO:0000313" key="7">
    <source>
        <dbReference type="EMBL" id="GAA3201528.1"/>
    </source>
</evidence>
<keyword evidence="3 7" id="KW-0378">Hydrolase</keyword>
<keyword evidence="8" id="KW-1185">Reference proteome</keyword>